<proteinExistence type="inferred from homology"/>
<keyword evidence="1" id="KW-0544">Nucleosome core</keyword>
<dbReference type="OrthoDB" id="10253031at2759"/>
<dbReference type="GO" id="GO:0000786">
    <property type="term" value="C:nucleosome"/>
    <property type="evidence" value="ECO:0007669"/>
    <property type="project" value="UniProtKB-KW"/>
</dbReference>
<dbReference type="Gene3D" id="1.10.20.10">
    <property type="entry name" value="Histone, subunit A"/>
    <property type="match status" value="1"/>
</dbReference>
<dbReference type="STRING" id="888268.A0A1E5UW78"/>
<evidence type="ECO:0000256" key="1">
    <source>
        <dbReference type="RuleBase" id="RU003767"/>
    </source>
</evidence>
<dbReference type="AlphaFoldDB" id="A0A1E5UW78"/>
<gene>
    <name evidence="4" type="ORF">BAE44_0021849</name>
</gene>
<sequence length="179" mass="19922">MDTSGAGGKAKKGVAGRKVDGPKKKSVLRSVKAGLQFPIGRIWRYLKKGCYAQRVGTGAPIYLTAVLEYLAAEVLELASNAVGDNKKKRIIPRHVLLAIHNDEELGSRWPASPSPTAASSRTSTRCSWPRRWRRRRVYAEQRGVEGKRGARYSYPQGYDGFGRELSYLSNRVDVIDTRT</sequence>
<keyword evidence="1" id="KW-0158">Chromosome</keyword>
<comment type="subunit">
    <text evidence="1">The nucleosome is a histone octamer containing two molecules each of H2A, H2B, H3 and H4 assembled in one H3-H4 heterotetramer and two H2A-H2B heterodimers. The octamer wraps approximately 147 bp of DNA.</text>
</comment>
<dbReference type="SMART" id="SM00414">
    <property type="entry name" value="H2A"/>
    <property type="match status" value="1"/>
</dbReference>
<dbReference type="Proteomes" id="UP000095767">
    <property type="component" value="Unassembled WGS sequence"/>
</dbReference>
<dbReference type="PRINTS" id="PR00620">
    <property type="entry name" value="HISTONEH2A"/>
</dbReference>
<keyword evidence="1" id="KW-0238">DNA-binding</keyword>
<dbReference type="CDD" id="cd00074">
    <property type="entry name" value="HFD_H2A"/>
    <property type="match status" value="1"/>
</dbReference>
<dbReference type="InterPro" id="IPR009072">
    <property type="entry name" value="Histone-fold"/>
</dbReference>
<dbReference type="Pfam" id="PF00125">
    <property type="entry name" value="Histone"/>
    <property type="match status" value="1"/>
</dbReference>
<comment type="caution">
    <text evidence="4">The sequence shown here is derived from an EMBL/GenBank/DDBJ whole genome shotgun (WGS) entry which is preliminary data.</text>
</comment>
<keyword evidence="5" id="KW-1185">Reference proteome</keyword>
<feature type="region of interest" description="Disordered" evidence="2">
    <location>
        <begin position="1"/>
        <end position="21"/>
    </location>
</feature>
<feature type="domain" description="Core Histone H2A/H2B/H3" evidence="3">
    <location>
        <begin position="23"/>
        <end position="100"/>
    </location>
</feature>
<dbReference type="FunFam" id="1.10.20.10:FF:000165">
    <property type="entry name" value="Histone H2A"/>
    <property type="match status" value="1"/>
</dbReference>
<name>A0A1E5UW78_9POAL</name>
<reference evidence="4 5" key="1">
    <citation type="submission" date="2016-09" db="EMBL/GenBank/DDBJ databases">
        <title>The draft genome of Dichanthelium oligosanthes: A C3 panicoid grass species.</title>
        <authorList>
            <person name="Studer A.J."/>
            <person name="Schnable J.C."/>
            <person name="Brutnell T.P."/>
        </authorList>
    </citation>
    <scope>NUCLEOTIDE SEQUENCE [LARGE SCALE GENOMIC DNA]</scope>
    <source>
        <strain evidence="5">cv. Kellogg 1175</strain>
        <tissue evidence="4">Leaf</tissue>
    </source>
</reference>
<keyword evidence="1" id="KW-0539">Nucleus</keyword>
<dbReference type="InterPro" id="IPR007125">
    <property type="entry name" value="H2A/H2B/H3"/>
</dbReference>
<evidence type="ECO:0000259" key="3">
    <source>
        <dbReference type="Pfam" id="PF00125"/>
    </source>
</evidence>
<evidence type="ECO:0000313" key="4">
    <source>
        <dbReference type="EMBL" id="OEL17131.1"/>
    </source>
</evidence>
<dbReference type="GO" id="GO:0030527">
    <property type="term" value="F:structural constituent of chromatin"/>
    <property type="evidence" value="ECO:0007669"/>
    <property type="project" value="InterPro"/>
</dbReference>
<dbReference type="GO" id="GO:0003677">
    <property type="term" value="F:DNA binding"/>
    <property type="evidence" value="ECO:0007669"/>
    <property type="project" value="UniProtKB-KW"/>
</dbReference>
<dbReference type="GO" id="GO:0005634">
    <property type="term" value="C:nucleus"/>
    <property type="evidence" value="ECO:0007669"/>
    <property type="project" value="UniProtKB-SubCell"/>
</dbReference>
<evidence type="ECO:0000256" key="2">
    <source>
        <dbReference type="SAM" id="MobiDB-lite"/>
    </source>
</evidence>
<accession>A0A1E5UW78</accession>
<evidence type="ECO:0000313" key="5">
    <source>
        <dbReference type="Proteomes" id="UP000095767"/>
    </source>
</evidence>
<dbReference type="GO" id="GO:0046982">
    <property type="term" value="F:protein heterodimerization activity"/>
    <property type="evidence" value="ECO:0007669"/>
    <property type="project" value="InterPro"/>
</dbReference>
<dbReference type="EMBL" id="LWDX02060885">
    <property type="protein sequence ID" value="OEL17131.1"/>
    <property type="molecule type" value="Genomic_DNA"/>
</dbReference>
<comment type="similarity">
    <text evidence="1">Belongs to the histone H2A family.</text>
</comment>
<dbReference type="InterPro" id="IPR002119">
    <property type="entry name" value="Histone_H2A"/>
</dbReference>
<dbReference type="PANTHER" id="PTHR23430">
    <property type="entry name" value="HISTONE H2A"/>
    <property type="match status" value="1"/>
</dbReference>
<organism evidence="4 5">
    <name type="scientific">Dichanthelium oligosanthes</name>
    <dbReference type="NCBI Taxonomy" id="888268"/>
    <lineage>
        <taxon>Eukaryota</taxon>
        <taxon>Viridiplantae</taxon>
        <taxon>Streptophyta</taxon>
        <taxon>Embryophyta</taxon>
        <taxon>Tracheophyta</taxon>
        <taxon>Spermatophyta</taxon>
        <taxon>Magnoliopsida</taxon>
        <taxon>Liliopsida</taxon>
        <taxon>Poales</taxon>
        <taxon>Poaceae</taxon>
        <taxon>PACMAD clade</taxon>
        <taxon>Panicoideae</taxon>
        <taxon>Panicodae</taxon>
        <taxon>Paniceae</taxon>
        <taxon>Dichantheliinae</taxon>
        <taxon>Dichanthelium</taxon>
    </lineage>
</organism>
<comment type="subcellular location">
    <subcellularLocation>
        <location evidence="1">Nucleus</location>
    </subcellularLocation>
</comment>
<protein>
    <recommendedName>
        <fullName evidence="1">Histone H2A</fullName>
    </recommendedName>
</protein>
<dbReference type="SUPFAM" id="SSF47113">
    <property type="entry name" value="Histone-fold"/>
    <property type="match status" value="1"/>
</dbReference>